<sequence>MSRIERAVDVIDPVFLRSPLVSDDQLSAALGREVLVKVETVNPIRSFKGRGADYFVSGLAAGQRVVCASAGNFGQAMAYAGRRRSVQVRVYTALSANPAKVARMQTLGAEIVQVGADFDVAKDAARELSRQDPSWVFVEDGHEPAVAEGAGTIGLELLAATDLDAVVLPVGNGALITGVGRLLKERSPSTKVVGVCARGAVAMLEAWRTGRVEPTTSVDTIADGIAVRVPVPNAVRWMREVVDEVVAVPDSALVDAMRLAADTLGLVLEPSGAAGLAAIAEHDLPAGRIATVLTGSNVSPGLVRLAA</sequence>
<dbReference type="GO" id="GO:0006565">
    <property type="term" value="P:L-serine catabolic process"/>
    <property type="evidence" value="ECO:0007669"/>
    <property type="project" value="TreeGrafter"/>
</dbReference>
<comment type="cofactor">
    <cofactor evidence="1">
        <name>pyridoxal 5'-phosphate</name>
        <dbReference type="ChEBI" id="CHEBI:597326"/>
    </cofactor>
</comment>
<protein>
    <recommendedName>
        <fullName evidence="4">Tryptophan synthase beta chain-like PALP domain-containing protein</fullName>
    </recommendedName>
</protein>
<name>W5WQY8_9PSEU</name>
<dbReference type="GO" id="GO:0009097">
    <property type="term" value="P:isoleucine biosynthetic process"/>
    <property type="evidence" value="ECO:0007669"/>
    <property type="project" value="TreeGrafter"/>
</dbReference>
<evidence type="ECO:0000259" key="4">
    <source>
        <dbReference type="Pfam" id="PF00291"/>
    </source>
</evidence>
<feature type="domain" description="Tryptophan synthase beta chain-like PALP" evidence="4">
    <location>
        <begin position="16"/>
        <end position="295"/>
    </location>
</feature>
<evidence type="ECO:0000313" key="6">
    <source>
        <dbReference type="Proteomes" id="UP000019225"/>
    </source>
</evidence>
<dbReference type="HOGENOM" id="CLU_021152_4_2_11"/>
<keyword evidence="2" id="KW-0663">Pyridoxal phosphate</keyword>
<evidence type="ECO:0000256" key="1">
    <source>
        <dbReference type="ARBA" id="ARBA00001933"/>
    </source>
</evidence>
<dbReference type="PANTHER" id="PTHR48078">
    <property type="entry name" value="THREONINE DEHYDRATASE, MITOCHONDRIAL-RELATED"/>
    <property type="match status" value="1"/>
</dbReference>
<dbReference type="GO" id="GO:0003941">
    <property type="term" value="F:L-serine ammonia-lyase activity"/>
    <property type="evidence" value="ECO:0007669"/>
    <property type="project" value="TreeGrafter"/>
</dbReference>
<evidence type="ECO:0000313" key="5">
    <source>
        <dbReference type="EMBL" id="AHI00600.1"/>
    </source>
</evidence>
<dbReference type="KEGG" id="kal:KALB_7242"/>
<dbReference type="InterPro" id="IPR036052">
    <property type="entry name" value="TrpB-like_PALP_sf"/>
</dbReference>
<dbReference type="InterPro" id="IPR001926">
    <property type="entry name" value="TrpB-like_PALP"/>
</dbReference>
<dbReference type="Pfam" id="PF00291">
    <property type="entry name" value="PALP"/>
    <property type="match status" value="1"/>
</dbReference>
<dbReference type="InterPro" id="IPR050147">
    <property type="entry name" value="Ser/Thr_Dehydratase"/>
</dbReference>
<keyword evidence="6" id="KW-1185">Reference proteome</keyword>
<evidence type="ECO:0000256" key="3">
    <source>
        <dbReference type="ARBA" id="ARBA00023239"/>
    </source>
</evidence>
<dbReference type="STRING" id="1449976.KALB_7242"/>
<keyword evidence="3" id="KW-0456">Lyase</keyword>
<dbReference type="Proteomes" id="UP000019225">
    <property type="component" value="Chromosome"/>
</dbReference>
<gene>
    <name evidence="5" type="ORF">KALB_7242</name>
</gene>
<organism evidence="5 6">
    <name type="scientific">Kutzneria albida DSM 43870</name>
    <dbReference type="NCBI Taxonomy" id="1449976"/>
    <lineage>
        <taxon>Bacteria</taxon>
        <taxon>Bacillati</taxon>
        <taxon>Actinomycetota</taxon>
        <taxon>Actinomycetes</taxon>
        <taxon>Pseudonocardiales</taxon>
        <taxon>Pseudonocardiaceae</taxon>
        <taxon>Kutzneria</taxon>
    </lineage>
</organism>
<evidence type="ECO:0000256" key="2">
    <source>
        <dbReference type="ARBA" id="ARBA00022898"/>
    </source>
</evidence>
<dbReference type="AlphaFoldDB" id="W5WQY8"/>
<dbReference type="Gene3D" id="3.40.50.1100">
    <property type="match status" value="2"/>
</dbReference>
<dbReference type="PATRIC" id="fig|1449976.3.peg.7277"/>
<dbReference type="EMBL" id="CP007155">
    <property type="protein sequence ID" value="AHI00600.1"/>
    <property type="molecule type" value="Genomic_DNA"/>
</dbReference>
<reference evidence="5 6" key="1">
    <citation type="journal article" date="2014" name="BMC Genomics">
        <title>Complete genome sequence of producer of the glycopeptide antibiotic Aculeximycin Kutzneria albida DSM 43870T, a representative of minor genus of Pseudonocardiaceae.</title>
        <authorList>
            <person name="Rebets Y."/>
            <person name="Tokovenko B."/>
            <person name="Lushchyk I."/>
            <person name="Ruckert C."/>
            <person name="Zaburannyi N."/>
            <person name="Bechthold A."/>
            <person name="Kalinowski J."/>
            <person name="Luzhetskyy A."/>
        </authorList>
    </citation>
    <scope>NUCLEOTIDE SEQUENCE [LARGE SCALE GENOMIC DNA]</scope>
    <source>
        <strain evidence="5">DSM 43870</strain>
    </source>
</reference>
<accession>W5WQY8</accession>
<dbReference type="SUPFAM" id="SSF53686">
    <property type="entry name" value="Tryptophan synthase beta subunit-like PLP-dependent enzymes"/>
    <property type="match status" value="1"/>
</dbReference>
<proteinExistence type="predicted"/>
<dbReference type="GO" id="GO:0004794">
    <property type="term" value="F:threonine deaminase activity"/>
    <property type="evidence" value="ECO:0007669"/>
    <property type="project" value="TreeGrafter"/>
</dbReference>
<dbReference type="eggNOG" id="COG1171">
    <property type="taxonomic scope" value="Bacteria"/>
</dbReference>
<dbReference type="GO" id="GO:0006567">
    <property type="term" value="P:L-threonine catabolic process"/>
    <property type="evidence" value="ECO:0007669"/>
    <property type="project" value="TreeGrafter"/>
</dbReference>
<dbReference type="PANTHER" id="PTHR48078:SF17">
    <property type="entry name" value="THREONINE DEHYDRATASE"/>
    <property type="match status" value="1"/>
</dbReference>